<dbReference type="InterPro" id="IPR037401">
    <property type="entry name" value="SnoaL-like"/>
</dbReference>
<proteinExistence type="predicted"/>
<dbReference type="AlphaFoldDB" id="A0A369UQY9"/>
<accession>A0A369UQY9</accession>
<dbReference type="Pfam" id="PF12680">
    <property type="entry name" value="SnoaL_2"/>
    <property type="match status" value="1"/>
</dbReference>
<evidence type="ECO:0000313" key="3">
    <source>
        <dbReference type="Proteomes" id="UP000253782"/>
    </source>
</evidence>
<evidence type="ECO:0000259" key="1">
    <source>
        <dbReference type="Pfam" id="PF12680"/>
    </source>
</evidence>
<sequence>MLTPTQLLRAYLAEIQDPAAAAALFADDGVLELPALASMGIDARAQGPAAIEKFIASLLVNVPDFRFQDIHIFIETPDQAFGEYSVEASVRSTGKMYRQTYAGRLVAERGKIKLLRESLDTLAAYRAFSKDS</sequence>
<reference evidence="2 3" key="1">
    <citation type="submission" date="2018-07" db="EMBL/GenBank/DDBJ databases">
        <title>Dyella tabacisoli L4-6T, whole genome shotgun sequence.</title>
        <authorList>
            <person name="Zhou X.-K."/>
            <person name="Li W.-J."/>
            <person name="Duan Y.-Q."/>
        </authorList>
    </citation>
    <scope>NUCLEOTIDE SEQUENCE [LARGE SCALE GENOMIC DNA]</scope>
    <source>
        <strain evidence="2 3">L4-6</strain>
    </source>
</reference>
<feature type="domain" description="SnoaL-like" evidence="1">
    <location>
        <begin position="16"/>
        <end position="113"/>
    </location>
</feature>
<evidence type="ECO:0000313" key="2">
    <source>
        <dbReference type="EMBL" id="RDD82050.1"/>
    </source>
</evidence>
<protein>
    <submittedName>
        <fullName evidence="2">Nuclear transport factor 2 family protein</fullName>
    </submittedName>
</protein>
<dbReference type="Gene3D" id="3.10.450.50">
    <property type="match status" value="1"/>
</dbReference>
<organism evidence="2 3">
    <name type="scientific">Dyella tabacisoli</name>
    <dbReference type="NCBI Taxonomy" id="2282381"/>
    <lineage>
        <taxon>Bacteria</taxon>
        <taxon>Pseudomonadati</taxon>
        <taxon>Pseudomonadota</taxon>
        <taxon>Gammaproteobacteria</taxon>
        <taxon>Lysobacterales</taxon>
        <taxon>Rhodanobacteraceae</taxon>
        <taxon>Dyella</taxon>
    </lineage>
</organism>
<dbReference type="SUPFAM" id="SSF54427">
    <property type="entry name" value="NTF2-like"/>
    <property type="match status" value="1"/>
</dbReference>
<name>A0A369UQY9_9GAMM</name>
<keyword evidence="3" id="KW-1185">Reference proteome</keyword>
<dbReference type="InterPro" id="IPR032710">
    <property type="entry name" value="NTF2-like_dom_sf"/>
</dbReference>
<dbReference type="OrthoDB" id="117900at2"/>
<gene>
    <name evidence="2" type="ORF">DVJ77_09725</name>
</gene>
<comment type="caution">
    <text evidence="2">The sequence shown here is derived from an EMBL/GenBank/DDBJ whole genome shotgun (WGS) entry which is preliminary data.</text>
</comment>
<dbReference type="Proteomes" id="UP000253782">
    <property type="component" value="Unassembled WGS sequence"/>
</dbReference>
<dbReference type="EMBL" id="QQAH01000008">
    <property type="protein sequence ID" value="RDD82050.1"/>
    <property type="molecule type" value="Genomic_DNA"/>
</dbReference>
<dbReference type="RefSeq" id="WP_114845268.1">
    <property type="nucleotide sequence ID" value="NZ_JBHSPE010000008.1"/>
</dbReference>